<keyword evidence="2" id="KW-1185">Reference proteome</keyword>
<dbReference type="Gene3D" id="2.180.10.10">
    <property type="entry name" value="RHS repeat-associated core"/>
    <property type="match status" value="1"/>
</dbReference>
<dbReference type="Proteomes" id="UP000247932">
    <property type="component" value="Unassembled WGS sequence"/>
</dbReference>
<dbReference type="EMBL" id="QGLR01000012">
    <property type="protein sequence ID" value="PXZ06558.1"/>
    <property type="molecule type" value="Genomic_DNA"/>
</dbReference>
<organism evidence="1 2">
    <name type="scientific">Gilliamella apicola</name>
    <dbReference type="NCBI Taxonomy" id="1196095"/>
    <lineage>
        <taxon>Bacteria</taxon>
        <taxon>Pseudomonadati</taxon>
        <taxon>Pseudomonadota</taxon>
        <taxon>Gammaproteobacteria</taxon>
        <taxon>Orbales</taxon>
        <taxon>Orbaceae</taxon>
        <taxon>Gilliamella</taxon>
    </lineage>
</organism>
<dbReference type="OrthoDB" id="6043530at2"/>
<proteinExistence type="predicted"/>
<gene>
    <name evidence="1" type="ORF">DKK70_09820</name>
</gene>
<dbReference type="AlphaFoldDB" id="A0A2V4EPX0"/>
<protein>
    <recommendedName>
        <fullName evidence="3">RHS repeat-associated core domain-containing protein</fullName>
    </recommendedName>
</protein>
<sequence>MFGQYEDEDEELRGRYCNRFRYYESNSGAYISKDPIGLVGNIFQTGKSLDTFNENSVSFENVKIEGK</sequence>
<comment type="caution">
    <text evidence="1">The sequence shown here is derived from an EMBL/GenBank/DDBJ whole genome shotgun (WGS) entry which is preliminary data.</text>
</comment>
<name>A0A2V4EPX0_9GAMM</name>
<evidence type="ECO:0000313" key="2">
    <source>
        <dbReference type="Proteomes" id="UP000247932"/>
    </source>
</evidence>
<accession>A0A2V4EPX0</accession>
<reference evidence="1 2" key="1">
    <citation type="submission" date="2018-05" db="EMBL/GenBank/DDBJ databases">
        <title>Reference genomes for bee gut microbiota database.</title>
        <authorList>
            <person name="Ellegaard K.M."/>
        </authorList>
    </citation>
    <scope>NUCLEOTIDE SEQUENCE [LARGE SCALE GENOMIC DNA]</scope>
    <source>
        <strain evidence="1 2">ESL0182</strain>
    </source>
</reference>
<dbReference type="RefSeq" id="WP_110434104.1">
    <property type="nucleotide sequence ID" value="NZ_QGLR01000012.1"/>
</dbReference>
<evidence type="ECO:0008006" key="3">
    <source>
        <dbReference type="Google" id="ProtNLM"/>
    </source>
</evidence>
<evidence type="ECO:0000313" key="1">
    <source>
        <dbReference type="EMBL" id="PXZ06558.1"/>
    </source>
</evidence>